<dbReference type="Pfam" id="PF00583">
    <property type="entry name" value="Acetyltransf_1"/>
    <property type="match status" value="1"/>
</dbReference>
<dbReference type="AlphaFoldDB" id="A0A4R6SE62"/>
<dbReference type="SUPFAM" id="SSF55729">
    <property type="entry name" value="Acyl-CoA N-acyltransferases (Nat)"/>
    <property type="match status" value="1"/>
</dbReference>
<dbReference type="GO" id="GO:0016747">
    <property type="term" value="F:acyltransferase activity, transferring groups other than amino-acyl groups"/>
    <property type="evidence" value="ECO:0007669"/>
    <property type="project" value="InterPro"/>
</dbReference>
<organism evidence="2 3">
    <name type="scientific">Labedaea rhizosphaerae</name>
    <dbReference type="NCBI Taxonomy" id="598644"/>
    <lineage>
        <taxon>Bacteria</taxon>
        <taxon>Bacillati</taxon>
        <taxon>Actinomycetota</taxon>
        <taxon>Actinomycetes</taxon>
        <taxon>Pseudonocardiales</taxon>
        <taxon>Pseudonocardiaceae</taxon>
        <taxon>Labedaea</taxon>
    </lineage>
</organism>
<dbReference type="Proteomes" id="UP000295444">
    <property type="component" value="Unassembled WGS sequence"/>
</dbReference>
<accession>A0A4R6SE62</accession>
<dbReference type="InterPro" id="IPR016181">
    <property type="entry name" value="Acyl_CoA_acyltransferase"/>
</dbReference>
<evidence type="ECO:0000259" key="1">
    <source>
        <dbReference type="PROSITE" id="PS51186"/>
    </source>
</evidence>
<dbReference type="PROSITE" id="PS51186">
    <property type="entry name" value="GNAT"/>
    <property type="match status" value="1"/>
</dbReference>
<keyword evidence="2" id="KW-0808">Transferase</keyword>
<dbReference type="EMBL" id="SNXZ01000003">
    <property type="protein sequence ID" value="TDP97997.1"/>
    <property type="molecule type" value="Genomic_DNA"/>
</dbReference>
<keyword evidence="3" id="KW-1185">Reference proteome</keyword>
<protein>
    <submittedName>
        <fullName evidence="2">Acetyltransferase (GNAT) family protein</fullName>
    </submittedName>
</protein>
<evidence type="ECO:0000313" key="3">
    <source>
        <dbReference type="Proteomes" id="UP000295444"/>
    </source>
</evidence>
<name>A0A4R6SE62_LABRH</name>
<comment type="caution">
    <text evidence="2">The sequence shown here is derived from an EMBL/GenBank/DDBJ whole genome shotgun (WGS) entry which is preliminary data.</text>
</comment>
<reference evidence="2 3" key="1">
    <citation type="submission" date="2019-03" db="EMBL/GenBank/DDBJ databases">
        <title>Genomic Encyclopedia of Type Strains, Phase IV (KMG-IV): sequencing the most valuable type-strain genomes for metagenomic binning, comparative biology and taxonomic classification.</title>
        <authorList>
            <person name="Goeker M."/>
        </authorList>
    </citation>
    <scope>NUCLEOTIDE SEQUENCE [LARGE SCALE GENOMIC DNA]</scope>
    <source>
        <strain evidence="2 3">DSM 45361</strain>
    </source>
</reference>
<feature type="domain" description="N-acetyltransferase" evidence="1">
    <location>
        <begin position="1"/>
        <end position="141"/>
    </location>
</feature>
<evidence type="ECO:0000313" key="2">
    <source>
        <dbReference type="EMBL" id="TDP97997.1"/>
    </source>
</evidence>
<dbReference type="Gene3D" id="3.40.630.30">
    <property type="match status" value="1"/>
</dbReference>
<gene>
    <name evidence="2" type="ORF">EV186_103977</name>
</gene>
<sequence length="149" mass="16058">MLQAVFDGLSPLSRHRRFHGPMPVLTRLAKQRLAAVDGREHLAFAAFAGTRAIGIARLVATGDQAGELAGELAVEVVDAWHRRGVGTRLARAVVARGCLLGYREFAADVLAENRAVQALFRKVFGDVAVAVDGWELRLTARLADRTCAA</sequence>
<proteinExistence type="predicted"/>
<dbReference type="InterPro" id="IPR000182">
    <property type="entry name" value="GNAT_dom"/>
</dbReference>